<dbReference type="Proteomes" id="UP000585050">
    <property type="component" value="Unassembled WGS sequence"/>
</dbReference>
<feature type="signal peptide" evidence="1">
    <location>
        <begin position="1"/>
        <end position="20"/>
    </location>
</feature>
<name>A0A7X8SR11_9BACT</name>
<evidence type="ECO:0000313" key="2">
    <source>
        <dbReference type="EMBL" id="NLR94829.1"/>
    </source>
</evidence>
<proteinExistence type="predicted"/>
<dbReference type="SUPFAM" id="SSF51445">
    <property type="entry name" value="(Trans)glycosidases"/>
    <property type="match status" value="1"/>
</dbReference>
<comment type="caution">
    <text evidence="2">The sequence shown here is derived from an EMBL/GenBank/DDBJ whole genome shotgun (WGS) entry which is preliminary data.</text>
</comment>
<dbReference type="EMBL" id="JABAIL010000015">
    <property type="protein sequence ID" value="NLR94829.1"/>
    <property type="molecule type" value="Genomic_DNA"/>
</dbReference>
<dbReference type="AlphaFoldDB" id="A0A7X8SR11"/>
<reference evidence="2 3" key="1">
    <citation type="submission" date="2020-04" db="EMBL/GenBank/DDBJ databases">
        <title>Flammeovirga sp. SR4, a novel species isolated from seawater.</title>
        <authorList>
            <person name="Wang X."/>
        </authorList>
    </citation>
    <scope>NUCLEOTIDE SEQUENCE [LARGE SCALE GENOMIC DNA]</scope>
    <source>
        <strain evidence="2 3">SR4</strain>
    </source>
</reference>
<organism evidence="2 3">
    <name type="scientific">Flammeovirga agarivorans</name>
    <dbReference type="NCBI Taxonomy" id="2726742"/>
    <lineage>
        <taxon>Bacteria</taxon>
        <taxon>Pseudomonadati</taxon>
        <taxon>Bacteroidota</taxon>
        <taxon>Cytophagia</taxon>
        <taxon>Cytophagales</taxon>
        <taxon>Flammeovirgaceae</taxon>
        <taxon>Flammeovirga</taxon>
    </lineage>
</organism>
<protein>
    <recommendedName>
        <fullName evidence="4">Glycosyl hydrolases family 2, TIM barrel domain</fullName>
    </recommendedName>
</protein>
<keyword evidence="1" id="KW-0732">Signal</keyword>
<gene>
    <name evidence="2" type="ORF">HGP29_26725</name>
</gene>
<evidence type="ECO:0000256" key="1">
    <source>
        <dbReference type="SAM" id="SignalP"/>
    </source>
</evidence>
<keyword evidence="3" id="KW-1185">Reference proteome</keyword>
<evidence type="ECO:0008006" key="4">
    <source>
        <dbReference type="Google" id="ProtNLM"/>
    </source>
</evidence>
<feature type="chain" id="PRO_5031458308" description="Glycosyl hydrolases family 2, TIM barrel domain" evidence="1">
    <location>
        <begin position="21"/>
        <end position="432"/>
    </location>
</feature>
<evidence type="ECO:0000313" key="3">
    <source>
        <dbReference type="Proteomes" id="UP000585050"/>
    </source>
</evidence>
<accession>A0A7X8SR11</accession>
<dbReference type="InterPro" id="IPR017853">
    <property type="entry name" value="GH"/>
</dbReference>
<dbReference type="RefSeq" id="WP_168885537.1">
    <property type="nucleotide sequence ID" value="NZ_JABAIL010000015.1"/>
</dbReference>
<dbReference type="Gene3D" id="3.20.20.80">
    <property type="entry name" value="Glycosidases"/>
    <property type="match status" value="1"/>
</dbReference>
<sequence length="432" mass="49356">MKLFNYCILLSFLFQSQLFAQQDNPRLKLFYGDQFFIKGAGIDNNGPQYFQALKNAGGNAFRTWRSTTADVEFDSADKYNLKVALGIEVGQELHGFDYNDSTAIAQQFNEIKEKVLKYKDEKQLLCWVVGNELNLLFKEDGTLGTVNPKVYNALEDIVQYIHSVDSIHPVTTTFAGIISDHIKVGLERTPSLDFISFQVYGDLSNLPLATKRLNLSIPFIISEYGPLGHWERPTTKWGREIEETSTEKAKGLRNRIKTAYINQKPELLLGSFAFLWGNKQERTPTWYGMFLSSGECDARVDELTYYWSGEYPENRAPEVNKMTINNNIATDNITVSHQLNTLQVEVETYDHEGDELVYKWELLGEVKVKSQGGAFEQKPEVYPITFIENQQNKISIQLPKEEGEYRLFVYVFDQKGKVGTANVPFLVTDAME</sequence>